<evidence type="ECO:0000256" key="3">
    <source>
        <dbReference type="SAM" id="MobiDB-lite"/>
    </source>
</evidence>
<dbReference type="EMBL" id="CAJVPV010039796">
    <property type="protein sequence ID" value="CAG8759100.1"/>
    <property type="molecule type" value="Genomic_DNA"/>
</dbReference>
<name>A0A9N9NTL0_9GLOM</name>
<dbReference type="Gene3D" id="2.120.10.80">
    <property type="entry name" value="Kelch-type beta propeller"/>
    <property type="match status" value="2"/>
</dbReference>
<dbReference type="OrthoDB" id="199599at2759"/>
<dbReference type="PANTHER" id="PTHR46093">
    <property type="entry name" value="ACYL-COA-BINDING DOMAIN-CONTAINING PROTEIN 5"/>
    <property type="match status" value="1"/>
</dbReference>
<sequence>MFSAHPKSKPEDHPAADHASLDTPCAEGRLGKTNFIHYLSQPSRSTKLFKRGEVINSRIHHTAIFVGSNVFMIGGQSSLDNSTASLQTTLLVMDSSMLVVNEQKSTKVSVAGHGAVPISDSKALILFGEKSIAPFMLADPVQQIDVQTGDISSFNIKGTAPSARYAHTVALVDNKVYIIGGTNATNVFGDISYIDLSSNSWNMINIPRQAIAGHSTAVVGKYLVTCFGFDNKFQLQNGCNVFDTINNVYVNSRISGNPPTPRSYSSMVTNDNGDKVVYIFGGLDKSSRGFNDLYTLNATNLPNLTWSPVSLSAKSNQGLIPSPRGAHSAVMRS</sequence>
<evidence type="ECO:0000256" key="1">
    <source>
        <dbReference type="ARBA" id="ARBA00022441"/>
    </source>
</evidence>
<evidence type="ECO:0000256" key="2">
    <source>
        <dbReference type="ARBA" id="ARBA00022737"/>
    </source>
</evidence>
<accession>A0A9N9NTL0</accession>
<dbReference type="InterPro" id="IPR015915">
    <property type="entry name" value="Kelch-typ_b-propeller"/>
</dbReference>
<keyword evidence="1" id="KW-0880">Kelch repeat</keyword>
<dbReference type="Proteomes" id="UP000789342">
    <property type="component" value="Unassembled WGS sequence"/>
</dbReference>
<dbReference type="InterPro" id="IPR011043">
    <property type="entry name" value="Gal_Oxase/kelch_b-propeller"/>
</dbReference>
<dbReference type="SUPFAM" id="SSF50965">
    <property type="entry name" value="Galactose oxidase, central domain"/>
    <property type="match status" value="1"/>
</dbReference>
<protein>
    <submittedName>
        <fullName evidence="4">2925_t:CDS:1</fullName>
    </submittedName>
</protein>
<proteinExistence type="predicted"/>
<keyword evidence="5" id="KW-1185">Reference proteome</keyword>
<evidence type="ECO:0000313" key="5">
    <source>
        <dbReference type="Proteomes" id="UP000789342"/>
    </source>
</evidence>
<feature type="region of interest" description="Disordered" evidence="3">
    <location>
        <begin position="1"/>
        <end position="24"/>
    </location>
</feature>
<comment type="caution">
    <text evidence="4">The sequence shown here is derived from an EMBL/GenBank/DDBJ whole genome shotgun (WGS) entry which is preliminary data.</text>
</comment>
<organism evidence="4 5">
    <name type="scientific">Acaulospora morrowiae</name>
    <dbReference type="NCBI Taxonomy" id="94023"/>
    <lineage>
        <taxon>Eukaryota</taxon>
        <taxon>Fungi</taxon>
        <taxon>Fungi incertae sedis</taxon>
        <taxon>Mucoromycota</taxon>
        <taxon>Glomeromycotina</taxon>
        <taxon>Glomeromycetes</taxon>
        <taxon>Diversisporales</taxon>
        <taxon>Acaulosporaceae</taxon>
        <taxon>Acaulospora</taxon>
    </lineage>
</organism>
<reference evidence="4" key="1">
    <citation type="submission" date="2021-06" db="EMBL/GenBank/DDBJ databases">
        <authorList>
            <person name="Kallberg Y."/>
            <person name="Tangrot J."/>
            <person name="Rosling A."/>
        </authorList>
    </citation>
    <scope>NUCLEOTIDE SEQUENCE</scope>
    <source>
        <strain evidence="4">CL551</strain>
    </source>
</reference>
<dbReference type="AlphaFoldDB" id="A0A9N9NTL0"/>
<dbReference type="PANTHER" id="PTHR46093:SF18">
    <property type="entry name" value="FIBRONECTIN TYPE-III DOMAIN-CONTAINING PROTEIN"/>
    <property type="match status" value="1"/>
</dbReference>
<feature type="compositionally biased region" description="Basic and acidic residues" evidence="3">
    <location>
        <begin position="8"/>
        <end position="20"/>
    </location>
</feature>
<evidence type="ECO:0000313" key="4">
    <source>
        <dbReference type="EMBL" id="CAG8759100.1"/>
    </source>
</evidence>
<keyword evidence="2" id="KW-0677">Repeat</keyword>
<dbReference type="Pfam" id="PF24681">
    <property type="entry name" value="Kelch_KLHDC2_KLHL20_DRC7"/>
    <property type="match status" value="1"/>
</dbReference>
<gene>
    <name evidence="4" type="ORF">AMORRO_LOCUS15794</name>
</gene>
<feature type="non-terminal residue" evidence="4">
    <location>
        <position position="333"/>
    </location>
</feature>